<dbReference type="Proteomes" id="UP001227268">
    <property type="component" value="Unassembled WGS sequence"/>
</dbReference>
<sequence>MAELRDNTQVERPGRIRRTTTTGLGISMRPASSSRVEERPGPSPNSRGPIRADLAKAHVRRPSGIVDAMARSPPSVDAGKPSAELHSSKTSVDLAATNSNRHEKPPINTNVRPSIGQLSAGVHTSEASSSSGIPRGPDKTTVVMNIHMAAAFDREPVVTDLREIPWAKPGDIIEVRPVQRREWEPHTGMTPGVSATGGQSMAGGSSPGIKRRAGPLSLSDSVAEVFGLANRMQVDLVKVDPKEVEADFIELTFTGQYLGRSDMWRLGMSLEGRCVHVWEKVEFAGIIKAEVKGIYVKGKRRASALVTPRTKTIFRSKSAQAYLFIQLCREMFEFDEDGERYYEKALYGFMPELFQRWKDAHVNHVVTIVIFARVYYDDQEVEYLNQLGITGTEALLHSPHAGYYKDFYRVIVDFETRSEWATILPVLKQQLLETHEAILLNHHLGGDAADEAKIIGRLSFAHEGNVLESINLVLNPFDEHHIDRDLSRTGLSIMVITPGVGYFTVNKTMLRLTTERLLDAGFTIDMICMSQIPLHVTPLFSYWSRPLPQPKKEDDKDSVKGGEIMAELSADTRGRFTSTRMHDLLYWDVPDDGAEEQLIFSVSPLLYCHFYSKSHDRPFKEDRFIPRCKMYEIQMLGLIDHDLTTLALPTLDEDEMAAKAAAEAQNLEDEHNAFDESLFVSVYNKPAEPKSKKSLNTPIPAPTILEGPETAKLQSSPPVLANISPLPTPTLEAQTAGNQHTLQHGDAAKDVVADQSGQTTTPRTADLKSLATRSRSTTLSLTETPKSPKSPASTITPEFSGYRKRTISRASAASELDKQPVIGTVTAPSTPPTRILKGKSSKSSLAGIPGASKFFNYLMGRTPINPPLPSEAIVTKENASFDKIDRSPLAAQPKQVRPIKSADLNRSSPTLAADGTSEPLLVNKRHALTDGERRERTDSFSKVEPMAIPLNRARNSESGKRVKRPPKKPTYRQKDDEEQREGNSKTTQPMNRSNSEQEVVPRSWQSGQGSSWKHREAVRKGDYWRINPCQPRDNNVSKNGRHRRWQFSVPRPTFTQDVKWDSIIAPCCLPLTTDLIPLEEELRTQYREQLYHFACDANQLSFLLRSDDLRDLPIAVMREMASQRLSQNFQFLVADPWAKDQVTFGQVKGIRTGGASEVLKSARGPLWLSTPNQVHRLDFALENKNTLEVHNFTRKLFYSTEPERYNCLMWPRKRKGYQLSKAVLKYPTRTNDFNYLDRLISGAEDELTDALRYWRTRFLLIPSDQPQPTMKASTGEPLGEEEIHIVGAAKLLEMIGKSRWTPLGGKKDNTPPSLLPTWLDPSACVTDPFLMEQLDKVQNGYKLAKPDNHVTIHNASLESIAAAMRDPEKGLPISDRWWHRAAYPDSFQGDAFVTWLQSMYTDITTREQAVDWGQRLQKKGLIEHCNEYHGFLDGYYFYRLAGEYAKTSKKRKGLGWFSKGFTDDSAVQSKQQSKSLTVDSAVDSNHAVAGPINQFGLTPPELEARELRSKKKRKVNMSQTMILDLDPHHKSDRAEVAILHADVIHNPVNAFHFELNWIGVTAGFLDDIRQRWNNCAEKHGLRLVEAPVEQIKDTDQRCAWRAPSPIKLALAPPAIKDLDERLPEKVRTANYFEYAILTKEFDFVLDVEATTRIPDHIQVEYSYRKAGVFEYSQFIHKSGLALVQCVGGEEGFLWSDNRLFFSASSRYRSGIAARGGPTPIHAATSRLSTTNNNSTTSLNNIFVPPLAVNASFPTTIHTAAPSGHLPGQPLTKQQQADVIRERLEAFCADPVALAQFYESVTPPLVLPTKEGSPTDEPGSSTSLTEPSEKSLAIITSEDQTAGIQETRSLEHDSFRKGKGEDVDISLLLEVNGPYGV</sequence>
<keyword evidence="2" id="KW-1185">Reference proteome</keyword>
<proteinExistence type="predicted"/>
<protein>
    <submittedName>
        <fullName evidence="1">Uncharacterized protein</fullName>
    </submittedName>
</protein>
<dbReference type="EMBL" id="JASBWT010000013">
    <property type="protein sequence ID" value="KAJ9099253.1"/>
    <property type="molecule type" value="Genomic_DNA"/>
</dbReference>
<comment type="caution">
    <text evidence="1">The sequence shown here is derived from an EMBL/GenBank/DDBJ whole genome shotgun (WGS) entry which is preliminary data.</text>
</comment>
<name>A0ACC2VJC7_9TREE</name>
<reference evidence="1" key="1">
    <citation type="submission" date="2023-04" db="EMBL/GenBank/DDBJ databases">
        <title>Draft Genome sequencing of Naganishia species isolated from polar environments using Oxford Nanopore Technology.</title>
        <authorList>
            <person name="Leo P."/>
            <person name="Venkateswaran K."/>
        </authorList>
    </citation>
    <scope>NUCLEOTIDE SEQUENCE</scope>
    <source>
        <strain evidence="1">MNA-CCFEE 5423</strain>
    </source>
</reference>
<organism evidence="1 2">
    <name type="scientific">Naganishia friedmannii</name>
    <dbReference type="NCBI Taxonomy" id="89922"/>
    <lineage>
        <taxon>Eukaryota</taxon>
        <taxon>Fungi</taxon>
        <taxon>Dikarya</taxon>
        <taxon>Basidiomycota</taxon>
        <taxon>Agaricomycotina</taxon>
        <taxon>Tremellomycetes</taxon>
        <taxon>Filobasidiales</taxon>
        <taxon>Filobasidiaceae</taxon>
        <taxon>Naganishia</taxon>
    </lineage>
</organism>
<evidence type="ECO:0000313" key="1">
    <source>
        <dbReference type="EMBL" id="KAJ9099253.1"/>
    </source>
</evidence>
<gene>
    <name evidence="1" type="ORF">QFC21_004134</name>
</gene>
<evidence type="ECO:0000313" key="2">
    <source>
        <dbReference type="Proteomes" id="UP001227268"/>
    </source>
</evidence>
<accession>A0ACC2VJC7</accession>